<gene>
    <name evidence="2" type="ORF">SAMD00023353_0601650</name>
</gene>
<keyword evidence="3" id="KW-1185">Reference proteome</keyword>
<dbReference type="Proteomes" id="UP000054516">
    <property type="component" value="Unassembled WGS sequence"/>
</dbReference>
<proteinExistence type="predicted"/>
<organism evidence="2">
    <name type="scientific">Rosellinia necatrix</name>
    <name type="common">White root-rot fungus</name>
    <dbReference type="NCBI Taxonomy" id="77044"/>
    <lineage>
        <taxon>Eukaryota</taxon>
        <taxon>Fungi</taxon>
        <taxon>Dikarya</taxon>
        <taxon>Ascomycota</taxon>
        <taxon>Pezizomycotina</taxon>
        <taxon>Sordariomycetes</taxon>
        <taxon>Xylariomycetidae</taxon>
        <taxon>Xylariales</taxon>
        <taxon>Xylariaceae</taxon>
        <taxon>Rosellinia</taxon>
    </lineage>
</organism>
<accession>A0A1S7ULW9</accession>
<dbReference type="EMBL" id="DF977451">
    <property type="protein sequence ID" value="GAP84061.1"/>
    <property type="molecule type" value="Genomic_DNA"/>
</dbReference>
<sequence>MADRDTSRTDADGWTLVTSKKQRPTENLAMQEINSDYGGRHTNRPREASTSDTGSTTAQRETGNNSMPRPPTYASIVANRLRASPAPVPGPSSSKQNIAVTGESTAPPEERQRRRGDVWGGREQGPGGRNWRYRDYEALPAWYKPPSWDTRRTGAA</sequence>
<reference evidence="2" key="1">
    <citation type="submission" date="2016-03" db="EMBL/GenBank/DDBJ databases">
        <title>Draft genome sequence of Rosellinia necatrix.</title>
        <authorList>
            <person name="Kanematsu S."/>
        </authorList>
    </citation>
    <scope>NUCLEOTIDE SEQUENCE [LARGE SCALE GENOMIC DNA]</scope>
    <source>
        <strain evidence="2">W97</strain>
    </source>
</reference>
<feature type="region of interest" description="Disordered" evidence="1">
    <location>
        <begin position="1"/>
        <end position="132"/>
    </location>
</feature>
<evidence type="ECO:0000313" key="2">
    <source>
        <dbReference type="EMBL" id="GAP84061.1"/>
    </source>
</evidence>
<protein>
    <submittedName>
        <fullName evidence="2">Uncharacterized protein</fullName>
    </submittedName>
</protein>
<feature type="compositionally biased region" description="Gly residues" evidence="1">
    <location>
        <begin position="118"/>
        <end position="128"/>
    </location>
</feature>
<dbReference type="AlphaFoldDB" id="A0A1S7ULW9"/>
<feature type="compositionally biased region" description="Basic and acidic residues" evidence="1">
    <location>
        <begin position="108"/>
        <end position="117"/>
    </location>
</feature>
<feature type="compositionally biased region" description="Polar residues" evidence="1">
    <location>
        <begin position="50"/>
        <end position="67"/>
    </location>
</feature>
<name>A0A1S7ULW9_ROSNE</name>
<evidence type="ECO:0000313" key="3">
    <source>
        <dbReference type="Proteomes" id="UP000054516"/>
    </source>
</evidence>
<feature type="compositionally biased region" description="Polar residues" evidence="1">
    <location>
        <begin position="95"/>
        <end position="104"/>
    </location>
</feature>
<feature type="compositionally biased region" description="Basic and acidic residues" evidence="1">
    <location>
        <begin position="1"/>
        <end position="11"/>
    </location>
</feature>
<evidence type="ECO:0000256" key="1">
    <source>
        <dbReference type="SAM" id="MobiDB-lite"/>
    </source>
</evidence>